<reference evidence="1 2" key="1">
    <citation type="submission" date="2019-07" db="EMBL/GenBank/DDBJ databases">
        <authorList>
            <person name="Hibberd C M."/>
            <person name="Gehrig L. J."/>
            <person name="Chang H.-W."/>
            <person name="Venkatesh S."/>
        </authorList>
    </citation>
    <scope>NUCLEOTIDE SEQUENCE [LARGE SCALE GENOMIC DNA]</scope>
    <source>
        <strain evidence="1">Dorea_longicatena_SSTS_Bg7063</strain>
    </source>
</reference>
<dbReference type="EMBL" id="CABHNM010000060">
    <property type="protein sequence ID" value="VUX18991.1"/>
    <property type="molecule type" value="Genomic_DNA"/>
</dbReference>
<accession>A0A564UHT3</accession>
<evidence type="ECO:0000313" key="2">
    <source>
        <dbReference type="Proteomes" id="UP000398619"/>
    </source>
</evidence>
<evidence type="ECO:0000313" key="1">
    <source>
        <dbReference type="EMBL" id="VUX18991.1"/>
    </source>
</evidence>
<organism evidence="1 2">
    <name type="scientific">Dorea longicatena</name>
    <dbReference type="NCBI Taxonomy" id="88431"/>
    <lineage>
        <taxon>Bacteria</taxon>
        <taxon>Bacillati</taxon>
        <taxon>Bacillota</taxon>
        <taxon>Clostridia</taxon>
        <taxon>Lachnospirales</taxon>
        <taxon>Lachnospiraceae</taxon>
        <taxon>Dorea</taxon>
    </lineage>
</organism>
<dbReference type="AlphaFoldDB" id="A0A564UHT3"/>
<gene>
    <name evidence="1" type="ORF">DLSSTS7063_02575</name>
</gene>
<protein>
    <submittedName>
        <fullName evidence="1">Uncharacterized protein</fullName>
    </submittedName>
</protein>
<sequence>MGTGKVALTSENGEIKRNVSFGKSKPELTFLFIISSKEADRKKYKKILK</sequence>
<name>A0A564UHT3_9FIRM</name>
<proteinExistence type="predicted"/>
<dbReference type="Proteomes" id="UP000398619">
    <property type="component" value="Unassembled WGS sequence"/>
</dbReference>